<feature type="region of interest" description="Disordered" evidence="1">
    <location>
        <begin position="40"/>
        <end position="59"/>
    </location>
</feature>
<gene>
    <name evidence="2" type="ORF">SAMN05660420_01290</name>
</gene>
<evidence type="ECO:0000313" key="3">
    <source>
        <dbReference type="Proteomes" id="UP000199409"/>
    </source>
</evidence>
<protein>
    <submittedName>
        <fullName evidence="2">Uncharacterized protein</fullName>
    </submittedName>
</protein>
<dbReference type="Proteomes" id="UP000199409">
    <property type="component" value="Unassembled WGS sequence"/>
</dbReference>
<organism evidence="2 3">
    <name type="scientific">Desulfuromusa kysingii</name>
    <dbReference type="NCBI Taxonomy" id="37625"/>
    <lineage>
        <taxon>Bacteria</taxon>
        <taxon>Pseudomonadati</taxon>
        <taxon>Thermodesulfobacteriota</taxon>
        <taxon>Desulfuromonadia</taxon>
        <taxon>Desulfuromonadales</taxon>
        <taxon>Geopsychrobacteraceae</taxon>
        <taxon>Desulfuromusa</taxon>
    </lineage>
</organism>
<proteinExistence type="predicted"/>
<keyword evidence="3" id="KW-1185">Reference proteome</keyword>
<evidence type="ECO:0000313" key="2">
    <source>
        <dbReference type="EMBL" id="SEA12403.1"/>
    </source>
</evidence>
<dbReference type="EMBL" id="FNQN01000003">
    <property type="protein sequence ID" value="SEA12403.1"/>
    <property type="molecule type" value="Genomic_DNA"/>
</dbReference>
<evidence type="ECO:0000256" key="1">
    <source>
        <dbReference type="SAM" id="MobiDB-lite"/>
    </source>
</evidence>
<reference evidence="2 3" key="1">
    <citation type="submission" date="2016-10" db="EMBL/GenBank/DDBJ databases">
        <authorList>
            <person name="de Groot N.N."/>
        </authorList>
    </citation>
    <scope>NUCLEOTIDE SEQUENCE [LARGE SCALE GENOMIC DNA]</scope>
    <source>
        <strain evidence="2 3">DSM 7343</strain>
    </source>
</reference>
<dbReference type="AlphaFoldDB" id="A0A1H3YLM1"/>
<accession>A0A1H3YLM1</accession>
<name>A0A1H3YLM1_9BACT</name>
<sequence length="59" mass="6518">MSERSEFLPLLKAAVEWREPAGQGGRVCFFAYFLVTQQESEAASGAATPRPYDLSKYCG</sequence>